<organism evidence="4 5">
    <name type="scientific">Amycolatopsis cihanbeyliensis</name>
    <dbReference type="NCBI Taxonomy" id="1128664"/>
    <lineage>
        <taxon>Bacteria</taxon>
        <taxon>Bacillati</taxon>
        <taxon>Actinomycetota</taxon>
        <taxon>Actinomycetes</taxon>
        <taxon>Pseudonocardiales</taxon>
        <taxon>Pseudonocardiaceae</taxon>
        <taxon>Amycolatopsis</taxon>
    </lineage>
</organism>
<dbReference type="EMBL" id="VFML01000001">
    <property type="protein sequence ID" value="TQJ02656.1"/>
    <property type="molecule type" value="Genomic_DNA"/>
</dbReference>
<dbReference type="GO" id="GO:0005975">
    <property type="term" value="P:carbohydrate metabolic process"/>
    <property type="evidence" value="ECO:0007669"/>
    <property type="project" value="UniProtKB-ARBA"/>
</dbReference>
<keyword evidence="5" id="KW-1185">Reference proteome</keyword>
<name>A0A542DHY5_AMYCI</name>
<evidence type="ECO:0000313" key="5">
    <source>
        <dbReference type="Proteomes" id="UP000320876"/>
    </source>
</evidence>
<sequence>MGETRRTTGRYRRALGLCAATLLGALSVVTLAQPAAAQVDEGIGHRLEPGQPYGGQDRPYDWAGSYLVGGEQVFCVSFALKAPDTDEQYEPGDELLTKWGEKLPADHAANISYLLLRYGDTKDPDEAAALAHLLHSWTAAPRPGHDDLNRNKSFREVGYAVEDRFGELPESARRAVERLEADAEANRGPWSASVTPAEGEQTIGTAAEWTIAVRNARGTGIADVPVTVRLTDATAGEDTEPRAEQVGSAETETETTTTTAAEPGAEADPGTTRTVTTNEEGEAVLQVTPTGPRPKLVAALSAPADRPYVRKPVEADTQRVVSTGGERELTAEGVTSARTQPGVVRIAKRDADSGAGLAGAQLRLTGGDRTAPAVGQDDRPLTGPDGKPLVLTTEGEDGTATVQNLRTPQEVCVVEVGPPSGYDHAFDPAEPPAACGKLEPDRTLTLELANAPNEVPRTIPAGTEATTVASSATTSGLPAAAFAGLGALAALGSLLVGRVARRRFGNRN</sequence>
<keyword evidence="2" id="KW-0812">Transmembrane</keyword>
<evidence type="ECO:0000256" key="3">
    <source>
        <dbReference type="SAM" id="SignalP"/>
    </source>
</evidence>
<evidence type="ECO:0000313" key="4">
    <source>
        <dbReference type="EMBL" id="TQJ02656.1"/>
    </source>
</evidence>
<feature type="chain" id="PRO_5039516815" description="Prealbumin-like fold domain-containing protein" evidence="3">
    <location>
        <begin position="33"/>
        <end position="508"/>
    </location>
</feature>
<evidence type="ECO:0000256" key="1">
    <source>
        <dbReference type="SAM" id="MobiDB-lite"/>
    </source>
</evidence>
<feature type="region of interest" description="Disordered" evidence="1">
    <location>
        <begin position="366"/>
        <end position="385"/>
    </location>
</feature>
<keyword evidence="2" id="KW-1133">Transmembrane helix</keyword>
<proteinExistence type="predicted"/>
<dbReference type="InterPro" id="IPR013783">
    <property type="entry name" value="Ig-like_fold"/>
</dbReference>
<accession>A0A542DHY5</accession>
<feature type="compositionally biased region" description="Low complexity" evidence="1">
    <location>
        <begin position="254"/>
        <end position="271"/>
    </location>
</feature>
<dbReference type="Gene3D" id="2.60.40.10">
    <property type="entry name" value="Immunoglobulins"/>
    <property type="match status" value="1"/>
</dbReference>
<keyword evidence="3" id="KW-0732">Signal</keyword>
<dbReference type="AlphaFoldDB" id="A0A542DHY5"/>
<dbReference type="Proteomes" id="UP000320876">
    <property type="component" value="Unassembled WGS sequence"/>
</dbReference>
<feature type="signal peptide" evidence="3">
    <location>
        <begin position="1"/>
        <end position="32"/>
    </location>
</feature>
<evidence type="ECO:0008006" key="6">
    <source>
        <dbReference type="Google" id="ProtNLM"/>
    </source>
</evidence>
<keyword evidence="2" id="KW-0472">Membrane</keyword>
<evidence type="ECO:0000256" key="2">
    <source>
        <dbReference type="SAM" id="Phobius"/>
    </source>
</evidence>
<protein>
    <recommendedName>
        <fullName evidence="6">Prealbumin-like fold domain-containing protein</fullName>
    </recommendedName>
</protein>
<gene>
    <name evidence="4" type="ORF">FB471_2391</name>
</gene>
<feature type="region of interest" description="Disordered" evidence="1">
    <location>
        <begin position="233"/>
        <end position="277"/>
    </location>
</feature>
<feature type="transmembrane region" description="Helical" evidence="2">
    <location>
        <begin position="477"/>
        <end position="497"/>
    </location>
</feature>
<reference evidence="4 5" key="1">
    <citation type="submission" date="2019-06" db="EMBL/GenBank/DDBJ databases">
        <title>Sequencing the genomes of 1000 actinobacteria strains.</title>
        <authorList>
            <person name="Klenk H.-P."/>
        </authorList>
    </citation>
    <scope>NUCLEOTIDE SEQUENCE [LARGE SCALE GENOMIC DNA]</scope>
    <source>
        <strain evidence="4 5">DSM 45679</strain>
    </source>
</reference>
<comment type="caution">
    <text evidence="4">The sequence shown here is derived from an EMBL/GenBank/DDBJ whole genome shotgun (WGS) entry which is preliminary data.</text>
</comment>
<dbReference type="RefSeq" id="WP_211358014.1">
    <property type="nucleotide sequence ID" value="NZ_VFML01000001.1"/>
</dbReference>